<evidence type="ECO:0000313" key="1">
    <source>
        <dbReference type="EMBL" id="PRQ41909.1"/>
    </source>
</evidence>
<proteinExistence type="predicted"/>
<dbReference type="STRING" id="74649.A0A2P6R678"/>
<dbReference type="Gramene" id="PRQ41909">
    <property type="protein sequence ID" value="PRQ41909"/>
    <property type="gene ID" value="RchiOBHm_Chr3g0451871"/>
</dbReference>
<organism evidence="1 2">
    <name type="scientific">Rosa chinensis</name>
    <name type="common">China rose</name>
    <dbReference type="NCBI Taxonomy" id="74649"/>
    <lineage>
        <taxon>Eukaryota</taxon>
        <taxon>Viridiplantae</taxon>
        <taxon>Streptophyta</taxon>
        <taxon>Embryophyta</taxon>
        <taxon>Tracheophyta</taxon>
        <taxon>Spermatophyta</taxon>
        <taxon>Magnoliopsida</taxon>
        <taxon>eudicotyledons</taxon>
        <taxon>Gunneridae</taxon>
        <taxon>Pentapetalae</taxon>
        <taxon>rosids</taxon>
        <taxon>fabids</taxon>
        <taxon>Rosales</taxon>
        <taxon>Rosaceae</taxon>
        <taxon>Rosoideae</taxon>
        <taxon>Rosoideae incertae sedis</taxon>
        <taxon>Rosa</taxon>
    </lineage>
</organism>
<dbReference type="AlphaFoldDB" id="A0A2P6R678"/>
<name>A0A2P6R678_ROSCH</name>
<keyword evidence="2" id="KW-1185">Reference proteome</keyword>
<evidence type="ECO:0000313" key="2">
    <source>
        <dbReference type="Proteomes" id="UP000238479"/>
    </source>
</evidence>
<gene>
    <name evidence="1" type="ORF">RchiOBHm_Chr3g0451871</name>
</gene>
<reference evidence="1 2" key="1">
    <citation type="journal article" date="2018" name="Nat. Genet.">
        <title>The Rosa genome provides new insights in the design of modern roses.</title>
        <authorList>
            <person name="Bendahmane M."/>
        </authorList>
    </citation>
    <scope>NUCLEOTIDE SEQUENCE [LARGE SCALE GENOMIC DNA]</scope>
    <source>
        <strain evidence="2">cv. Old Blush</strain>
    </source>
</reference>
<protein>
    <submittedName>
        <fullName evidence="1">Uncharacterized protein</fullName>
    </submittedName>
</protein>
<accession>A0A2P6R678</accession>
<dbReference type="EMBL" id="PDCK01000041">
    <property type="protein sequence ID" value="PRQ41909.1"/>
    <property type="molecule type" value="Genomic_DNA"/>
</dbReference>
<dbReference type="Proteomes" id="UP000238479">
    <property type="component" value="Chromosome 3"/>
</dbReference>
<comment type="caution">
    <text evidence="1">The sequence shown here is derived from an EMBL/GenBank/DDBJ whole genome shotgun (WGS) entry which is preliminary data.</text>
</comment>
<sequence length="91" mass="10622">MVLLNLLYFYGMCGVLKECLLQRYFSKELRCGIQGAESDVIQACRRVRTSNSLCGHDVCMIEMVMILLMTCEYIYWMKDKFERDAITSSNK</sequence>